<accession>A0ABU6VCF7</accession>
<name>A0ABU6VCF7_9FABA</name>
<keyword evidence="2" id="KW-1185">Reference proteome</keyword>
<reference evidence="1 2" key="1">
    <citation type="journal article" date="2023" name="Plants (Basel)">
        <title>Bridging the Gap: Combining Genomics and Transcriptomics Approaches to Understand Stylosanthes scabra, an Orphan Legume from the Brazilian Caatinga.</title>
        <authorList>
            <person name="Ferreira-Neto J.R.C."/>
            <person name="da Silva M.D."/>
            <person name="Binneck E."/>
            <person name="de Melo N.F."/>
            <person name="da Silva R.H."/>
            <person name="de Melo A.L.T.M."/>
            <person name="Pandolfi V."/>
            <person name="Bustamante F.O."/>
            <person name="Brasileiro-Vidal A.C."/>
            <person name="Benko-Iseppon A.M."/>
        </authorList>
    </citation>
    <scope>NUCLEOTIDE SEQUENCE [LARGE SCALE GENOMIC DNA]</scope>
    <source>
        <tissue evidence="1">Leaves</tissue>
    </source>
</reference>
<comment type="caution">
    <text evidence="1">The sequence shown here is derived from an EMBL/GenBank/DDBJ whole genome shotgun (WGS) entry which is preliminary data.</text>
</comment>
<dbReference type="EMBL" id="JASCZI010151163">
    <property type="protein sequence ID" value="MED6170410.1"/>
    <property type="molecule type" value="Genomic_DNA"/>
</dbReference>
<proteinExistence type="predicted"/>
<gene>
    <name evidence="1" type="ORF">PIB30_030597</name>
</gene>
<evidence type="ECO:0000313" key="1">
    <source>
        <dbReference type="EMBL" id="MED6170410.1"/>
    </source>
</evidence>
<evidence type="ECO:0000313" key="2">
    <source>
        <dbReference type="Proteomes" id="UP001341840"/>
    </source>
</evidence>
<dbReference type="Proteomes" id="UP001341840">
    <property type="component" value="Unassembled WGS sequence"/>
</dbReference>
<sequence>MLFAQELSASTSFHFAGNISEYTFAVSLAFRLAVRCVIRQTALRWIGCGMRCRLTVRHPSERAPTHNCASSSSGSSGCFWFLSDWAMLHNSKCLSSLSFAETTGKKVAAEVEGTEMAIQFIIEEPITTIKELIIVTTNQILVKWEANKNFTNWQLNFERNKLVKLIKSLGLWTLNM</sequence>
<protein>
    <submittedName>
        <fullName evidence="1">Uncharacterized protein</fullName>
    </submittedName>
</protein>
<organism evidence="1 2">
    <name type="scientific">Stylosanthes scabra</name>
    <dbReference type="NCBI Taxonomy" id="79078"/>
    <lineage>
        <taxon>Eukaryota</taxon>
        <taxon>Viridiplantae</taxon>
        <taxon>Streptophyta</taxon>
        <taxon>Embryophyta</taxon>
        <taxon>Tracheophyta</taxon>
        <taxon>Spermatophyta</taxon>
        <taxon>Magnoliopsida</taxon>
        <taxon>eudicotyledons</taxon>
        <taxon>Gunneridae</taxon>
        <taxon>Pentapetalae</taxon>
        <taxon>rosids</taxon>
        <taxon>fabids</taxon>
        <taxon>Fabales</taxon>
        <taxon>Fabaceae</taxon>
        <taxon>Papilionoideae</taxon>
        <taxon>50 kb inversion clade</taxon>
        <taxon>dalbergioids sensu lato</taxon>
        <taxon>Dalbergieae</taxon>
        <taxon>Pterocarpus clade</taxon>
        <taxon>Stylosanthes</taxon>
    </lineage>
</organism>